<dbReference type="PANTHER" id="PTHR30472">
    <property type="entry name" value="FERRIC ENTEROBACTIN TRANSPORT SYSTEM PERMEASE PROTEIN"/>
    <property type="match status" value="1"/>
</dbReference>
<keyword evidence="7 8" id="KW-0472">Membrane</keyword>
<protein>
    <submittedName>
        <fullName evidence="9">Iron ABC transporter permease</fullName>
    </submittedName>
</protein>
<dbReference type="Gene3D" id="1.10.3470.10">
    <property type="entry name" value="ABC transporter involved in vitamin B12 uptake, BtuC"/>
    <property type="match status" value="1"/>
</dbReference>
<feature type="transmembrane region" description="Helical" evidence="8">
    <location>
        <begin position="159"/>
        <end position="189"/>
    </location>
</feature>
<dbReference type="GO" id="GO:0033214">
    <property type="term" value="P:siderophore-iron import into cell"/>
    <property type="evidence" value="ECO:0007669"/>
    <property type="project" value="TreeGrafter"/>
</dbReference>
<dbReference type="GO" id="GO:0005886">
    <property type="term" value="C:plasma membrane"/>
    <property type="evidence" value="ECO:0007669"/>
    <property type="project" value="UniProtKB-SubCell"/>
</dbReference>
<dbReference type="Pfam" id="PF01032">
    <property type="entry name" value="FecCD"/>
    <property type="match status" value="1"/>
</dbReference>
<feature type="transmembrane region" description="Helical" evidence="8">
    <location>
        <begin position="126"/>
        <end position="147"/>
    </location>
</feature>
<comment type="subcellular location">
    <subcellularLocation>
        <location evidence="1">Cell membrane</location>
        <topology evidence="1">Multi-pass membrane protein</topology>
    </subcellularLocation>
</comment>
<dbReference type="AlphaFoldDB" id="A0A3L9DT15"/>
<dbReference type="RefSeq" id="WP_121834882.1">
    <property type="nucleotide sequence ID" value="NZ_CP163513.1"/>
</dbReference>
<dbReference type="CDD" id="cd06550">
    <property type="entry name" value="TM_ABC_iron-siderophores_like"/>
    <property type="match status" value="1"/>
</dbReference>
<keyword evidence="10" id="KW-1185">Reference proteome</keyword>
<dbReference type="OrthoDB" id="9811721at2"/>
<evidence type="ECO:0000313" key="9">
    <source>
        <dbReference type="EMBL" id="RLY04125.1"/>
    </source>
</evidence>
<evidence type="ECO:0000256" key="1">
    <source>
        <dbReference type="ARBA" id="ARBA00004651"/>
    </source>
</evidence>
<evidence type="ECO:0000313" key="10">
    <source>
        <dbReference type="Proteomes" id="UP000279194"/>
    </source>
</evidence>
<accession>A0A3L9DT15</accession>
<dbReference type="SUPFAM" id="SSF81345">
    <property type="entry name" value="ABC transporter involved in vitamin B12 uptake, BtuC"/>
    <property type="match status" value="1"/>
</dbReference>
<evidence type="ECO:0000256" key="7">
    <source>
        <dbReference type="ARBA" id="ARBA00023136"/>
    </source>
</evidence>
<keyword evidence="5 8" id="KW-0812">Transmembrane</keyword>
<gene>
    <name evidence="9" type="ORF">EAF07_03375</name>
</gene>
<evidence type="ECO:0000256" key="2">
    <source>
        <dbReference type="ARBA" id="ARBA00007935"/>
    </source>
</evidence>
<dbReference type="EMBL" id="RCVM01000004">
    <property type="protein sequence ID" value="RLY04125.1"/>
    <property type="molecule type" value="Genomic_DNA"/>
</dbReference>
<feature type="transmembrane region" description="Helical" evidence="8">
    <location>
        <begin position="240"/>
        <end position="272"/>
    </location>
</feature>
<reference evidence="9 10" key="1">
    <citation type="submission" date="2018-10" db="EMBL/GenBank/DDBJ databases">
        <title>Streptococcus hillyeri sp. nov., isolated from equine tracheal sample.</title>
        <authorList>
            <person name="Macfadyen A.C."/>
            <person name="Waller A."/>
            <person name="Paterson G.K."/>
        </authorList>
    </citation>
    <scope>NUCLEOTIDE SEQUENCE [LARGE SCALE GENOMIC DNA]</scope>
    <source>
        <strain evidence="9 10">28462</strain>
    </source>
</reference>
<dbReference type="PROSITE" id="PS51257">
    <property type="entry name" value="PROKAR_LIPOPROTEIN"/>
    <property type="match status" value="1"/>
</dbReference>
<keyword evidence="6 8" id="KW-1133">Transmembrane helix</keyword>
<evidence type="ECO:0000256" key="5">
    <source>
        <dbReference type="ARBA" id="ARBA00022692"/>
    </source>
</evidence>
<feature type="transmembrane region" description="Helical" evidence="8">
    <location>
        <begin position="100"/>
        <end position="119"/>
    </location>
</feature>
<comment type="similarity">
    <text evidence="2">Belongs to the binding-protein-dependent transport system permease family. FecCD subfamily.</text>
</comment>
<dbReference type="GO" id="GO:0022857">
    <property type="term" value="F:transmembrane transporter activity"/>
    <property type="evidence" value="ECO:0007669"/>
    <property type="project" value="InterPro"/>
</dbReference>
<feature type="transmembrane region" description="Helical" evidence="8">
    <location>
        <begin position="284"/>
        <end position="304"/>
    </location>
</feature>
<evidence type="ECO:0000256" key="4">
    <source>
        <dbReference type="ARBA" id="ARBA00022475"/>
    </source>
</evidence>
<dbReference type="Proteomes" id="UP000279194">
    <property type="component" value="Unassembled WGS sequence"/>
</dbReference>
<proteinExistence type="inferred from homology"/>
<evidence type="ECO:0000256" key="3">
    <source>
        <dbReference type="ARBA" id="ARBA00022448"/>
    </source>
</evidence>
<feature type="transmembrane region" description="Helical" evidence="8">
    <location>
        <begin position="71"/>
        <end position="88"/>
    </location>
</feature>
<evidence type="ECO:0000256" key="6">
    <source>
        <dbReference type="ARBA" id="ARBA00022989"/>
    </source>
</evidence>
<evidence type="ECO:0000256" key="8">
    <source>
        <dbReference type="SAM" id="Phobius"/>
    </source>
</evidence>
<comment type="caution">
    <text evidence="9">The sequence shown here is derived from an EMBL/GenBank/DDBJ whole genome shotgun (WGS) entry which is preliminary data.</text>
</comment>
<feature type="transmembrane region" description="Helical" evidence="8">
    <location>
        <begin position="201"/>
        <end position="220"/>
    </location>
</feature>
<feature type="transmembrane region" description="Helical" evidence="8">
    <location>
        <begin position="14"/>
        <end position="34"/>
    </location>
</feature>
<dbReference type="PANTHER" id="PTHR30472:SF65">
    <property type="entry name" value="SIDEROPHORE TRANSPORT SYSTEM PERMEASE PROTEIN YFIZ-RELATED"/>
    <property type="match status" value="1"/>
</dbReference>
<organism evidence="9 10">
    <name type="scientific">Streptococcus hillyeri</name>
    <dbReference type="NCBI Taxonomy" id="2282420"/>
    <lineage>
        <taxon>Bacteria</taxon>
        <taxon>Bacillati</taxon>
        <taxon>Bacillota</taxon>
        <taxon>Bacilli</taxon>
        <taxon>Lactobacillales</taxon>
        <taxon>Streptococcaceae</taxon>
        <taxon>Streptococcus</taxon>
    </lineage>
</organism>
<name>A0A3L9DT15_9STRE</name>
<sequence length="338" mass="37181">MISLYKTLNKPKHLFWLVFFITSLLLLLGCYASLRFGAIHFSHQDLLTTFRHPFTNSDLQDVMIDIRLPRIIASLLIGAATAQAGAIIQGVTRNPIADPGLLGINAGAGLALVIAYAVFGQLHYTWIVLICLLGSTLATLMVFALSYDPKRGYNQLRLILAGTMISALFTALGQIFTITFNLATTIIGWQSGGLVAVNWKMLSILAPIILVSLILAQLFSHQLTILSLNETVAKSLGQKTFIMTLFWLGLVLLLSASAVALAGTIAFVGLIIPHIIKFFCPRNYRQILPMTAFLGATFMLWIDLLCRTINPPYETPLSAMVSLIGLPCFLWLMKRRSL</sequence>
<dbReference type="InterPro" id="IPR000522">
    <property type="entry name" value="ABC_transptr_permease_BtuC"/>
</dbReference>
<keyword evidence="4" id="KW-1003">Cell membrane</keyword>
<dbReference type="FunFam" id="1.10.3470.10:FF:000001">
    <property type="entry name" value="Vitamin B12 ABC transporter permease BtuC"/>
    <property type="match status" value="1"/>
</dbReference>
<keyword evidence="3" id="KW-0813">Transport</keyword>
<dbReference type="InterPro" id="IPR037294">
    <property type="entry name" value="ABC_BtuC-like"/>
</dbReference>
<feature type="transmembrane region" description="Helical" evidence="8">
    <location>
        <begin position="316"/>
        <end position="333"/>
    </location>
</feature>